<gene>
    <name evidence="1" type="ORF">AVEN_130099_1</name>
</gene>
<evidence type="ECO:0000313" key="1">
    <source>
        <dbReference type="EMBL" id="GBM29624.1"/>
    </source>
</evidence>
<keyword evidence="2" id="KW-1185">Reference proteome</keyword>
<dbReference type="EMBL" id="BGPR01000640">
    <property type="protein sequence ID" value="GBM29624.1"/>
    <property type="molecule type" value="Genomic_DNA"/>
</dbReference>
<name>A0A4Y2EP61_ARAVE</name>
<dbReference type="AlphaFoldDB" id="A0A4Y2EP61"/>
<dbReference type="Proteomes" id="UP000499080">
    <property type="component" value="Unassembled WGS sequence"/>
</dbReference>
<accession>A0A4Y2EP61</accession>
<evidence type="ECO:0000313" key="2">
    <source>
        <dbReference type="Proteomes" id="UP000499080"/>
    </source>
</evidence>
<reference evidence="1 2" key="1">
    <citation type="journal article" date="2019" name="Sci. Rep.">
        <title>Orb-weaving spider Araneus ventricosus genome elucidates the spidroin gene catalogue.</title>
        <authorList>
            <person name="Kono N."/>
            <person name="Nakamura H."/>
            <person name="Ohtoshi R."/>
            <person name="Moran D.A.P."/>
            <person name="Shinohara A."/>
            <person name="Yoshida Y."/>
            <person name="Fujiwara M."/>
            <person name="Mori M."/>
            <person name="Tomita M."/>
            <person name="Arakawa K."/>
        </authorList>
    </citation>
    <scope>NUCLEOTIDE SEQUENCE [LARGE SCALE GENOMIC DNA]</scope>
</reference>
<dbReference type="OrthoDB" id="6515318at2759"/>
<sequence>MPTCSMFCVTPYFQKKKPTGGCLYETVAGIEGRKLTYLTEIISLQRQVLLAVTGAFRTTATAALHVLSGIEPVDLVCDMETVIYKAKHGQQISTFLGRDIEPISLEAYTDPWEHPAEISVVRMDPLPSSSSLAVFTDWSKMNNKVGAAFCVF</sequence>
<organism evidence="1 2">
    <name type="scientific">Araneus ventricosus</name>
    <name type="common">Orbweaver spider</name>
    <name type="synonym">Epeira ventricosa</name>
    <dbReference type="NCBI Taxonomy" id="182803"/>
    <lineage>
        <taxon>Eukaryota</taxon>
        <taxon>Metazoa</taxon>
        <taxon>Ecdysozoa</taxon>
        <taxon>Arthropoda</taxon>
        <taxon>Chelicerata</taxon>
        <taxon>Arachnida</taxon>
        <taxon>Araneae</taxon>
        <taxon>Araneomorphae</taxon>
        <taxon>Entelegynae</taxon>
        <taxon>Araneoidea</taxon>
        <taxon>Araneidae</taxon>
        <taxon>Araneus</taxon>
    </lineage>
</organism>
<protein>
    <submittedName>
        <fullName evidence="1">Uncharacterized protein</fullName>
    </submittedName>
</protein>
<comment type="caution">
    <text evidence="1">The sequence shown here is derived from an EMBL/GenBank/DDBJ whole genome shotgun (WGS) entry which is preliminary data.</text>
</comment>
<proteinExistence type="predicted"/>